<reference evidence="2" key="1">
    <citation type="submission" date="2020-08" db="EMBL/GenBank/DDBJ databases">
        <title>Multicomponent nature underlies the extraordinary mechanical properties of spider dragline silk.</title>
        <authorList>
            <person name="Kono N."/>
            <person name="Nakamura H."/>
            <person name="Mori M."/>
            <person name="Yoshida Y."/>
            <person name="Ohtoshi R."/>
            <person name="Malay A.D."/>
            <person name="Moran D.A.P."/>
            <person name="Tomita M."/>
            <person name="Numata K."/>
            <person name="Arakawa K."/>
        </authorList>
    </citation>
    <scope>NUCLEOTIDE SEQUENCE</scope>
</reference>
<dbReference type="Gene3D" id="1.10.4020.10">
    <property type="entry name" value="DNA breaking-rejoining enzymes"/>
    <property type="match status" value="1"/>
</dbReference>
<dbReference type="Gene3D" id="2.40.70.10">
    <property type="entry name" value="Acid Proteases"/>
    <property type="match status" value="1"/>
</dbReference>
<name>A0A8X6VEU0_TRICX</name>
<evidence type="ECO:0000313" key="2">
    <source>
        <dbReference type="EMBL" id="GFY10009.1"/>
    </source>
</evidence>
<dbReference type="InterPro" id="IPR053134">
    <property type="entry name" value="RNA-dir_DNA_polymerase"/>
</dbReference>
<evidence type="ECO:0000259" key="1">
    <source>
        <dbReference type="Pfam" id="PF00078"/>
    </source>
</evidence>
<dbReference type="SUPFAM" id="SSF56672">
    <property type="entry name" value="DNA/RNA polymerases"/>
    <property type="match status" value="1"/>
</dbReference>
<sequence>MLDNIVDERKSLEIEALKKIEREDKFLADQRAFELEKLKLQAQNPPASVGNSSQMDSNPMRLALKTVLPTFIPDKDDISLFLTMFERQMKLLNVPADFWVSHLIGVLPSDIGRLIAREPEEMFRNYAHIHNILLQRFKLTADRFRVLFCRHQKQDHSTWKDFFFELRTFFEGWLKELEIHSFETLKDLIITDQIKKRCPPDYKNHFLDTWEILNDPVVLAEKLDSSENVNPSSQKLTKLSNSRFSRNTGNPEFRKSHSFKVEKNVSGNHNSAFANPSYMPARNTNTGFHPPISCYGCGNPGFIKSKCPKCSQKKESASVNAIHMFTCLTSPVALLDIEVYEATEFHLAICLADSQQSTYLVQKATVPITIGGRTFQIDLIFLPHAKGNRTLLGVDFLRTSGIVMDMRNNFWYFGDKPSFRIPFSKDVPLPVDDSPVKINNSSCPKNSIPSEIPIHSNTVDETETNDLHLREEGQVLNVEERNDLMALLNESKDIFRLGGEPTPFVKHIINTGDQSPVSTAPYRLSPNRKEIDNLLADNIIEECKSPYAAPVVLVRKSNGTVRLCIDYRKLNAITIPDKYPLPLMDFLLHDAKSTAFRSTPDLKSGYHQVEVNPADQDKTAFVCPFGTKECHLDFAMPQQSFSVLWTSFVMDCQM</sequence>
<dbReference type="AlphaFoldDB" id="A0A8X6VEU0"/>
<dbReference type="InterPro" id="IPR000477">
    <property type="entry name" value="RT_dom"/>
</dbReference>
<dbReference type="Proteomes" id="UP000887159">
    <property type="component" value="Unassembled WGS sequence"/>
</dbReference>
<dbReference type="InterPro" id="IPR021109">
    <property type="entry name" value="Peptidase_aspartic_dom_sf"/>
</dbReference>
<dbReference type="Pfam" id="PF00078">
    <property type="entry name" value="RVT_1"/>
    <property type="match status" value="1"/>
</dbReference>
<proteinExistence type="predicted"/>
<accession>A0A8X6VEU0</accession>
<dbReference type="InterPro" id="IPR038269">
    <property type="entry name" value="SCAN_sf"/>
</dbReference>
<organism evidence="2 3">
    <name type="scientific">Trichonephila clavipes</name>
    <name type="common">Golden silk orbweaver</name>
    <name type="synonym">Nephila clavipes</name>
    <dbReference type="NCBI Taxonomy" id="2585209"/>
    <lineage>
        <taxon>Eukaryota</taxon>
        <taxon>Metazoa</taxon>
        <taxon>Ecdysozoa</taxon>
        <taxon>Arthropoda</taxon>
        <taxon>Chelicerata</taxon>
        <taxon>Arachnida</taxon>
        <taxon>Araneae</taxon>
        <taxon>Araneomorphae</taxon>
        <taxon>Entelegynae</taxon>
        <taxon>Araneoidea</taxon>
        <taxon>Nephilidae</taxon>
        <taxon>Trichonephila</taxon>
    </lineage>
</organism>
<comment type="caution">
    <text evidence="2">The sequence shown here is derived from an EMBL/GenBank/DDBJ whole genome shotgun (WGS) entry which is preliminary data.</text>
</comment>
<dbReference type="InterPro" id="IPR043502">
    <property type="entry name" value="DNA/RNA_pol_sf"/>
</dbReference>
<dbReference type="SUPFAM" id="SSF47353">
    <property type="entry name" value="Retrovirus capsid dimerization domain-like"/>
    <property type="match status" value="1"/>
</dbReference>
<dbReference type="Gene3D" id="3.10.10.10">
    <property type="entry name" value="HIV Type 1 Reverse Transcriptase, subunit A, domain 1"/>
    <property type="match status" value="1"/>
</dbReference>
<dbReference type="EMBL" id="BMAU01021292">
    <property type="protein sequence ID" value="GFY10009.1"/>
    <property type="molecule type" value="Genomic_DNA"/>
</dbReference>
<keyword evidence="3" id="KW-1185">Reference proteome</keyword>
<dbReference type="Gene3D" id="3.30.70.270">
    <property type="match status" value="1"/>
</dbReference>
<feature type="domain" description="Reverse transcriptase" evidence="1">
    <location>
        <begin position="554"/>
        <end position="624"/>
    </location>
</feature>
<evidence type="ECO:0000313" key="3">
    <source>
        <dbReference type="Proteomes" id="UP000887159"/>
    </source>
</evidence>
<dbReference type="PANTHER" id="PTHR24559:SF444">
    <property type="entry name" value="REVERSE TRANSCRIPTASE DOMAIN-CONTAINING PROTEIN"/>
    <property type="match status" value="1"/>
</dbReference>
<dbReference type="GO" id="GO:0071897">
    <property type="term" value="P:DNA biosynthetic process"/>
    <property type="evidence" value="ECO:0007669"/>
    <property type="project" value="UniProtKB-ARBA"/>
</dbReference>
<dbReference type="InterPro" id="IPR043128">
    <property type="entry name" value="Rev_trsase/Diguanyl_cyclase"/>
</dbReference>
<protein>
    <submittedName>
        <fullName evidence="2">Retrovirus-related Pol polyprotein from transposon 297</fullName>
    </submittedName>
</protein>
<dbReference type="CDD" id="cd01647">
    <property type="entry name" value="RT_LTR"/>
    <property type="match status" value="1"/>
</dbReference>
<dbReference type="PANTHER" id="PTHR24559">
    <property type="entry name" value="TRANSPOSON TY3-I GAG-POL POLYPROTEIN"/>
    <property type="match status" value="1"/>
</dbReference>
<gene>
    <name evidence="2" type="primary">pol</name>
    <name evidence="2" type="ORF">TNCV_3699701</name>
</gene>